<dbReference type="SUPFAM" id="SSF63748">
    <property type="entry name" value="Tudor/PWWP/MBT"/>
    <property type="match status" value="1"/>
</dbReference>
<protein>
    <recommendedName>
        <fullName evidence="4">ENT domain-containing protein</fullName>
    </recommendedName>
</protein>
<comment type="subcellular location">
    <subcellularLocation>
        <location evidence="1">Nucleus</location>
    </subcellularLocation>
</comment>
<evidence type="ECO:0000256" key="2">
    <source>
        <dbReference type="ARBA" id="ARBA00023242"/>
    </source>
</evidence>
<reference evidence="5" key="2">
    <citation type="submission" date="2022-03" db="EMBL/GenBank/DDBJ databases">
        <title>Draft title - Genomic analysis of global carrot germplasm unveils the trajectory of domestication and the origin of high carotenoid orange carrot.</title>
        <authorList>
            <person name="Iorizzo M."/>
            <person name="Ellison S."/>
            <person name="Senalik D."/>
            <person name="Macko-Podgorni A."/>
            <person name="Grzebelus D."/>
            <person name="Bostan H."/>
            <person name="Rolling W."/>
            <person name="Curaba J."/>
            <person name="Simon P."/>
        </authorList>
    </citation>
    <scope>NUCLEOTIDE SEQUENCE</scope>
    <source>
        <tissue evidence="5">Leaf</tissue>
    </source>
</reference>
<dbReference type="SMART" id="SM01191">
    <property type="entry name" value="ENT"/>
    <property type="match status" value="1"/>
</dbReference>
<dbReference type="PANTHER" id="PTHR33432:SF27">
    <property type="entry name" value="PROTEIN EMSY-LIKE 3"/>
    <property type="match status" value="1"/>
</dbReference>
<dbReference type="GO" id="GO:0050832">
    <property type="term" value="P:defense response to fungus"/>
    <property type="evidence" value="ECO:0007669"/>
    <property type="project" value="InterPro"/>
</dbReference>
<dbReference type="AlphaFoldDB" id="A0AAF0X4I2"/>
<accession>A0AAF0X4I2</accession>
<name>A0AAF0X4I2_DAUCS</name>
<evidence type="ECO:0000313" key="5">
    <source>
        <dbReference type="EMBL" id="WOH00114.1"/>
    </source>
</evidence>
<keyword evidence="2" id="KW-0539">Nucleus</keyword>
<dbReference type="EMBL" id="CP093347">
    <property type="protein sequence ID" value="WOH00114.1"/>
    <property type="molecule type" value="Genomic_DNA"/>
</dbReference>
<dbReference type="Gene3D" id="2.30.30.140">
    <property type="match status" value="1"/>
</dbReference>
<dbReference type="InterPro" id="IPR033485">
    <property type="entry name" value="EMSY-LIKE_plant"/>
</dbReference>
<dbReference type="PROSITE" id="PS51138">
    <property type="entry name" value="ENT"/>
    <property type="match status" value="1"/>
</dbReference>
<dbReference type="FunFam" id="1.10.1240.40:FF:000005">
    <property type="entry name" value="ENT domain containing protein, expressed"/>
    <property type="match status" value="1"/>
</dbReference>
<organism evidence="5 6">
    <name type="scientific">Daucus carota subsp. sativus</name>
    <name type="common">Carrot</name>
    <dbReference type="NCBI Taxonomy" id="79200"/>
    <lineage>
        <taxon>Eukaryota</taxon>
        <taxon>Viridiplantae</taxon>
        <taxon>Streptophyta</taxon>
        <taxon>Embryophyta</taxon>
        <taxon>Tracheophyta</taxon>
        <taxon>Spermatophyta</taxon>
        <taxon>Magnoliopsida</taxon>
        <taxon>eudicotyledons</taxon>
        <taxon>Gunneridae</taxon>
        <taxon>Pentapetalae</taxon>
        <taxon>asterids</taxon>
        <taxon>campanulids</taxon>
        <taxon>Apiales</taxon>
        <taxon>Apiaceae</taxon>
        <taxon>Apioideae</taxon>
        <taxon>Scandiceae</taxon>
        <taxon>Daucinae</taxon>
        <taxon>Daucus</taxon>
        <taxon>Daucus sect. Daucus</taxon>
    </lineage>
</organism>
<feature type="domain" description="ENT" evidence="4">
    <location>
        <begin position="33"/>
        <end position="120"/>
    </location>
</feature>
<gene>
    <name evidence="5" type="ORF">DCAR_0519471</name>
</gene>
<dbReference type="Gene3D" id="1.10.1240.40">
    <property type="entry name" value="ENT domain"/>
    <property type="match status" value="1"/>
</dbReference>
<evidence type="ECO:0000256" key="1">
    <source>
        <dbReference type="ARBA" id="ARBA00004123"/>
    </source>
</evidence>
<dbReference type="InterPro" id="IPR036142">
    <property type="entry name" value="ENT_dom-like_sf"/>
</dbReference>
<proteinExistence type="predicted"/>
<dbReference type="Proteomes" id="UP000077755">
    <property type="component" value="Chromosome 5"/>
</dbReference>
<sequence length="426" mass="47636">MDYGLHNTPGGNYGGTERFVANPSPYSKIQFNMESQIHQLEQEAYCSVLRAFKAQSDAISWEKEGLITELRKELRVSDDEHRELLSTVNADDIIRKIREWRKASESQTGLFSVSQPVHNLLPSPTFAASWKKQKTSQSGSLAFSRQMQGSLNQQTQPLPAASNWAPSFDGPQMPGLSARYPSTGQTPRGVSSVEVARHEPLIGRKVMMRWPADNNFYEAIITDYDPQKDQHALVYDRNTPKEALEWVDLKDISSEDIRWVDEDPGLSRQRVLCIQSNENPENPGGYLNSGLGKETMRDHNEIIIPFSELGASDEIEILHTDTLIKEVQKIFTSSHPDMLEIEKAKKMLKAHEEALMNVISKLSNASYSGSEQRSPHAKSTGEERRLRNSQNSGNSHGPCLEAETTGDANGSAAANRGQQEDDIIEI</sequence>
<dbReference type="PANTHER" id="PTHR33432">
    <property type="entry name" value="PROTEIN EMSY-LIKE 4"/>
    <property type="match status" value="1"/>
</dbReference>
<dbReference type="CDD" id="cd20404">
    <property type="entry name" value="Tudor_Agenet_AtEML-like"/>
    <property type="match status" value="1"/>
</dbReference>
<reference evidence="5" key="1">
    <citation type="journal article" date="2016" name="Nat. Genet.">
        <title>A high-quality carrot genome assembly provides new insights into carotenoid accumulation and asterid genome evolution.</title>
        <authorList>
            <person name="Iorizzo M."/>
            <person name="Ellison S."/>
            <person name="Senalik D."/>
            <person name="Zeng P."/>
            <person name="Satapoomin P."/>
            <person name="Huang J."/>
            <person name="Bowman M."/>
            <person name="Iovene M."/>
            <person name="Sanseverino W."/>
            <person name="Cavagnaro P."/>
            <person name="Yildiz M."/>
            <person name="Macko-Podgorni A."/>
            <person name="Moranska E."/>
            <person name="Grzebelus E."/>
            <person name="Grzebelus D."/>
            <person name="Ashrafi H."/>
            <person name="Zheng Z."/>
            <person name="Cheng S."/>
            <person name="Spooner D."/>
            <person name="Van Deynze A."/>
            <person name="Simon P."/>
        </authorList>
    </citation>
    <scope>NUCLEOTIDE SEQUENCE</scope>
    <source>
        <tissue evidence="5">Leaf</tissue>
    </source>
</reference>
<dbReference type="GO" id="GO:0005634">
    <property type="term" value="C:nucleus"/>
    <property type="evidence" value="ECO:0007669"/>
    <property type="project" value="UniProtKB-SubCell"/>
</dbReference>
<evidence type="ECO:0000313" key="6">
    <source>
        <dbReference type="Proteomes" id="UP000077755"/>
    </source>
</evidence>
<evidence type="ECO:0000259" key="4">
    <source>
        <dbReference type="PROSITE" id="PS51138"/>
    </source>
</evidence>
<dbReference type="Pfam" id="PF03735">
    <property type="entry name" value="ENT"/>
    <property type="match status" value="1"/>
</dbReference>
<dbReference type="InterPro" id="IPR005491">
    <property type="entry name" value="ENT_dom"/>
</dbReference>
<dbReference type="SUPFAM" id="SSF158639">
    <property type="entry name" value="ENT-like"/>
    <property type="match status" value="1"/>
</dbReference>
<evidence type="ECO:0000256" key="3">
    <source>
        <dbReference type="SAM" id="MobiDB-lite"/>
    </source>
</evidence>
<keyword evidence="6" id="KW-1185">Reference proteome</keyword>
<feature type="region of interest" description="Disordered" evidence="3">
    <location>
        <begin position="365"/>
        <end position="426"/>
    </location>
</feature>